<comment type="caution">
    <text evidence="2">The sequence shown here is derived from an EMBL/GenBank/DDBJ whole genome shotgun (WGS) entry which is preliminary data.</text>
</comment>
<sequence>MAAKAVNALSTKERRERVEDGLRIRAPYEVPGEEPPYERARDAPHEIPEELFYERWSFTPRPSLDLTRWVDVDVCATLTHCHELSKGATATLKLGSRDRDGAPDDWSVLQLASTPSFLDCMTSLDLSGCRDVTDGPCRKLAKVVSRLTSLDLSRCAKLTDKALRGCAMNLARLVHLSELDAQSTSLTDEGLCAYAGSVPKGSPLRKLDLSFCAVSDQGLGALAAVGDRLRSLKLEAVPAVSGDGIKAIAERCKALRELRLIKLAGVTDASILQVAKRVRKLRIFETALCPGVGARAIKEIASLKFLTALDVSGCQRVDDAALSILPLSLVALRAASLPRVTDQAYILLRECAPNLASVDMRDCAQLTERSIFALMYCEDQIPEKCVFLTKGMDANKASVLQRVDFGGCASVDLDRVQAVVKRHPYLTCSVDRAPFDDEAVTERDYKGLIDAWTLPRTGRGQSLDDLPERRSLHWTASSRDLHLRHFCANERQQSIDACNRCKRQYRERNAEWERKEARFAKLVERDDAAVPLQSQLRRRLANRRVQLLLEQQAATRIIGKAIRIRKRAQLA</sequence>
<dbReference type="Proteomes" id="UP000789595">
    <property type="component" value="Unassembled WGS sequence"/>
</dbReference>
<keyword evidence="3" id="KW-1185">Reference proteome</keyword>
<feature type="domain" description="F-box/LRR-repeat protein 15-like leucin rich repeat" evidence="1">
    <location>
        <begin position="210"/>
        <end position="383"/>
    </location>
</feature>
<dbReference type="InterPro" id="IPR006553">
    <property type="entry name" value="Leu-rich_rpt_Cys-con_subtyp"/>
</dbReference>
<feature type="non-terminal residue" evidence="2">
    <location>
        <position position="571"/>
    </location>
</feature>
<dbReference type="Pfam" id="PF25372">
    <property type="entry name" value="DUF7885"/>
    <property type="match status" value="1"/>
</dbReference>
<dbReference type="SMART" id="SM00367">
    <property type="entry name" value="LRR_CC"/>
    <property type="match status" value="7"/>
</dbReference>
<dbReference type="InterPro" id="IPR057207">
    <property type="entry name" value="FBXL15_LRR"/>
</dbReference>
<dbReference type="Gene3D" id="3.80.10.10">
    <property type="entry name" value="Ribonuclease Inhibitor"/>
    <property type="match status" value="2"/>
</dbReference>
<evidence type="ECO:0000259" key="1">
    <source>
        <dbReference type="Pfam" id="PF25372"/>
    </source>
</evidence>
<dbReference type="AlphaFoldDB" id="A0A8J2SMS7"/>
<name>A0A8J2SMS7_9STRA</name>
<dbReference type="GO" id="GO:0031146">
    <property type="term" value="P:SCF-dependent proteasomal ubiquitin-dependent protein catabolic process"/>
    <property type="evidence" value="ECO:0007669"/>
    <property type="project" value="TreeGrafter"/>
</dbReference>
<evidence type="ECO:0000313" key="2">
    <source>
        <dbReference type="EMBL" id="CAH0369274.1"/>
    </source>
</evidence>
<dbReference type="PANTHER" id="PTHR13318">
    <property type="entry name" value="PARTNER OF PAIRED, ISOFORM B-RELATED"/>
    <property type="match status" value="1"/>
</dbReference>
<dbReference type="PANTHER" id="PTHR13318:SF95">
    <property type="entry name" value="F-BOX PROTEIN YLR352W"/>
    <property type="match status" value="1"/>
</dbReference>
<dbReference type="SUPFAM" id="SSF52047">
    <property type="entry name" value="RNI-like"/>
    <property type="match status" value="1"/>
</dbReference>
<protein>
    <recommendedName>
        <fullName evidence="1">F-box/LRR-repeat protein 15-like leucin rich repeat domain-containing protein</fullName>
    </recommendedName>
</protein>
<evidence type="ECO:0000313" key="3">
    <source>
        <dbReference type="Proteomes" id="UP000789595"/>
    </source>
</evidence>
<dbReference type="InterPro" id="IPR032675">
    <property type="entry name" value="LRR_dom_sf"/>
</dbReference>
<proteinExistence type="predicted"/>
<organism evidence="2 3">
    <name type="scientific">Pelagomonas calceolata</name>
    <dbReference type="NCBI Taxonomy" id="35677"/>
    <lineage>
        <taxon>Eukaryota</taxon>
        <taxon>Sar</taxon>
        <taxon>Stramenopiles</taxon>
        <taxon>Ochrophyta</taxon>
        <taxon>Pelagophyceae</taxon>
        <taxon>Pelagomonadales</taxon>
        <taxon>Pelagomonadaceae</taxon>
        <taxon>Pelagomonas</taxon>
    </lineage>
</organism>
<accession>A0A8J2SMS7</accession>
<gene>
    <name evidence="2" type="ORF">PECAL_2P23920</name>
</gene>
<reference evidence="2" key="1">
    <citation type="submission" date="2021-11" db="EMBL/GenBank/DDBJ databases">
        <authorList>
            <consortium name="Genoscope - CEA"/>
            <person name="William W."/>
        </authorList>
    </citation>
    <scope>NUCLEOTIDE SEQUENCE</scope>
</reference>
<dbReference type="EMBL" id="CAKKNE010000002">
    <property type="protein sequence ID" value="CAH0369274.1"/>
    <property type="molecule type" value="Genomic_DNA"/>
</dbReference>
<dbReference type="OrthoDB" id="544129at2759"/>
<dbReference type="GO" id="GO:0019005">
    <property type="term" value="C:SCF ubiquitin ligase complex"/>
    <property type="evidence" value="ECO:0007669"/>
    <property type="project" value="TreeGrafter"/>
</dbReference>